<protein>
    <recommendedName>
        <fullName evidence="3">Transcriptional regulator</fullName>
    </recommendedName>
</protein>
<proteinExistence type="predicted"/>
<dbReference type="Proteomes" id="UP000234331">
    <property type="component" value="Unassembled WGS sequence"/>
</dbReference>
<evidence type="ECO:0000313" key="2">
    <source>
        <dbReference type="Proteomes" id="UP000234331"/>
    </source>
</evidence>
<dbReference type="InterPro" id="IPR011990">
    <property type="entry name" value="TPR-like_helical_dom_sf"/>
</dbReference>
<keyword evidence="2" id="KW-1185">Reference proteome</keyword>
<sequence>MRGAEMSAQSLLQHPLTALRSALDLTAVKYLDRLDDAHHALGYGRMAKRREKVSRWETGVNDPDEPTRYAMARLHGIPPAAVTELGWPDFLLLAFPDDRPVLDTPWTPAGTVASVAATARGGSMDRRAFLISSGAALTGIAISWSDAVGAPLIPLNATGRRLDPDVMTRLENRLDDLRHLDDVLSGRELLPAATAEYRLLERIACNATYDSAVSRRLFSALAEASRICGWLHFDADQHAQAQRFYITSLRASASVGDTEVGANTMNFMAIQTYSIGNPQDAVNLVRTAQDRVTGSTTPRVRALLHARAGRALSKTGDLKGCAHEFNAARDAYAQGVRDDDPPWAYSITEGEIEMLAGSSALDLGDPRRALHSFTAAQQAEPGATMHLRDNLLYLTRSARAHLELGDLDAACAAATDAFHQNSSVNSSRPSDALDDIRDRLTPHRDVPAVRDFLSTSA</sequence>
<dbReference type="EMBL" id="FZMO01000111">
    <property type="protein sequence ID" value="SNQ47604.1"/>
    <property type="molecule type" value="Genomic_DNA"/>
</dbReference>
<accession>A0A2I2KPL5</accession>
<organism evidence="1 2">
    <name type="scientific">Frankia canadensis</name>
    <dbReference type="NCBI Taxonomy" id="1836972"/>
    <lineage>
        <taxon>Bacteria</taxon>
        <taxon>Bacillati</taxon>
        <taxon>Actinomycetota</taxon>
        <taxon>Actinomycetes</taxon>
        <taxon>Frankiales</taxon>
        <taxon>Frankiaceae</taxon>
        <taxon>Frankia</taxon>
    </lineage>
</organism>
<evidence type="ECO:0000313" key="1">
    <source>
        <dbReference type="EMBL" id="SNQ47604.1"/>
    </source>
</evidence>
<dbReference type="Gene3D" id="1.25.40.10">
    <property type="entry name" value="Tetratricopeptide repeat domain"/>
    <property type="match status" value="1"/>
</dbReference>
<dbReference type="AlphaFoldDB" id="A0A2I2KPL5"/>
<dbReference type="SUPFAM" id="SSF48452">
    <property type="entry name" value="TPR-like"/>
    <property type="match status" value="1"/>
</dbReference>
<gene>
    <name evidence="1" type="ORF">FRACA_1990010</name>
</gene>
<evidence type="ECO:0008006" key="3">
    <source>
        <dbReference type="Google" id="ProtNLM"/>
    </source>
</evidence>
<reference evidence="1 2" key="1">
    <citation type="submission" date="2017-06" db="EMBL/GenBank/DDBJ databases">
        <authorList>
            <person name="Kim H.J."/>
            <person name="Triplett B.A."/>
        </authorList>
    </citation>
    <scope>NUCLEOTIDE SEQUENCE [LARGE SCALE GENOMIC DNA]</scope>
    <source>
        <strain evidence="1">FRACA_ARgP5</strain>
    </source>
</reference>
<name>A0A2I2KPL5_9ACTN</name>